<name>A0A844FVM5_9FIRM</name>
<protein>
    <submittedName>
        <fullName evidence="2">Uncharacterized protein</fullName>
    </submittedName>
</protein>
<evidence type="ECO:0000313" key="3">
    <source>
        <dbReference type="Proteomes" id="UP000442619"/>
    </source>
</evidence>
<keyword evidence="1" id="KW-1133">Transmembrane helix</keyword>
<dbReference type="Proteomes" id="UP000442619">
    <property type="component" value="Unassembled WGS sequence"/>
</dbReference>
<dbReference type="AlphaFoldDB" id="A0A844FVM5"/>
<dbReference type="RefSeq" id="WP_154516230.1">
    <property type="nucleotide sequence ID" value="NZ_VUNM01000015.1"/>
</dbReference>
<gene>
    <name evidence="2" type="ORF">FYJ79_07425</name>
</gene>
<keyword evidence="3" id="KW-1185">Reference proteome</keyword>
<feature type="transmembrane region" description="Helical" evidence="1">
    <location>
        <begin position="6"/>
        <end position="24"/>
    </location>
</feature>
<feature type="transmembrane region" description="Helical" evidence="1">
    <location>
        <begin position="33"/>
        <end position="51"/>
    </location>
</feature>
<evidence type="ECO:0000256" key="1">
    <source>
        <dbReference type="SAM" id="Phobius"/>
    </source>
</evidence>
<proteinExistence type="predicted"/>
<accession>A0A844FVM5</accession>
<organism evidence="2 3">
    <name type="scientific">Sharpea porci</name>
    <dbReference type="NCBI Taxonomy" id="2652286"/>
    <lineage>
        <taxon>Bacteria</taxon>
        <taxon>Bacillati</taxon>
        <taxon>Bacillota</taxon>
        <taxon>Erysipelotrichia</taxon>
        <taxon>Erysipelotrichales</taxon>
        <taxon>Coprobacillaceae</taxon>
        <taxon>Sharpea</taxon>
    </lineage>
</organism>
<dbReference type="EMBL" id="VUNM01000015">
    <property type="protein sequence ID" value="MST89400.1"/>
    <property type="molecule type" value="Genomic_DNA"/>
</dbReference>
<evidence type="ECO:0000313" key="2">
    <source>
        <dbReference type="EMBL" id="MST89400.1"/>
    </source>
</evidence>
<feature type="transmembrane region" description="Helical" evidence="1">
    <location>
        <begin position="63"/>
        <end position="83"/>
    </location>
</feature>
<reference evidence="2 3" key="1">
    <citation type="submission" date="2019-08" db="EMBL/GenBank/DDBJ databases">
        <title>In-depth cultivation of the pig gut microbiome towards novel bacterial diversity and tailored functional studies.</title>
        <authorList>
            <person name="Wylensek D."/>
            <person name="Hitch T.C.A."/>
            <person name="Clavel T."/>
        </authorList>
    </citation>
    <scope>NUCLEOTIDE SEQUENCE [LARGE SCALE GENOMIC DNA]</scope>
    <source>
        <strain evidence="2 3">CA-Schmier-601-WT-3</strain>
    </source>
</reference>
<comment type="caution">
    <text evidence="2">The sequence shown here is derived from an EMBL/GenBank/DDBJ whole genome shotgun (WGS) entry which is preliminary data.</text>
</comment>
<sequence>MNIKEYLYRWIVVLLGLIGLEALFPSDFYHFRFYIYLSNFVVMYFYGYLVINNKPLWNFELRIMTGVTVAITLNFVIDNLLLLPQQTTHQIFQIRNLVMHEIVPLMVILD</sequence>
<keyword evidence="1" id="KW-0472">Membrane</keyword>
<keyword evidence="1" id="KW-0812">Transmembrane</keyword>